<reference evidence="2" key="2">
    <citation type="submission" date="2022-01" db="EMBL/GenBank/DDBJ databases">
        <authorList>
            <person name="Yamashiro T."/>
            <person name="Shiraishi A."/>
            <person name="Satake H."/>
            <person name="Nakayama K."/>
        </authorList>
    </citation>
    <scope>NUCLEOTIDE SEQUENCE</scope>
</reference>
<keyword evidence="2" id="KW-0239">DNA-directed DNA polymerase</keyword>
<organism evidence="2 3">
    <name type="scientific">Tanacetum coccineum</name>
    <dbReference type="NCBI Taxonomy" id="301880"/>
    <lineage>
        <taxon>Eukaryota</taxon>
        <taxon>Viridiplantae</taxon>
        <taxon>Streptophyta</taxon>
        <taxon>Embryophyta</taxon>
        <taxon>Tracheophyta</taxon>
        <taxon>Spermatophyta</taxon>
        <taxon>Magnoliopsida</taxon>
        <taxon>eudicotyledons</taxon>
        <taxon>Gunneridae</taxon>
        <taxon>Pentapetalae</taxon>
        <taxon>asterids</taxon>
        <taxon>campanulids</taxon>
        <taxon>Asterales</taxon>
        <taxon>Asteraceae</taxon>
        <taxon>Asteroideae</taxon>
        <taxon>Anthemideae</taxon>
        <taxon>Anthemidinae</taxon>
        <taxon>Tanacetum</taxon>
    </lineage>
</organism>
<dbReference type="InterPro" id="IPR043128">
    <property type="entry name" value="Rev_trsase/Diguanyl_cyclase"/>
</dbReference>
<dbReference type="Gene3D" id="3.30.70.270">
    <property type="match status" value="1"/>
</dbReference>
<sequence>MTLKHGVLYKLLEKDTPFEFNEECHNAFKLLKENLTCAPVIVSPNWSLPFELLCDASDFAVGVILEFDIEIKDIKGTENVTANHLSRIKKEETSNDSEVDDNFLGETLMEINTEDDPWFADLANYLVSDIIPKGMTYQQKNISFSDIKHYFWEEPYLFKCMTRSSTNEQFTPYKEPKREFRSSRRHFKTLSLDKLRSLDFNLLYEQQYLEEEEVEAIAKTMEQYMSKT</sequence>
<evidence type="ECO:0000313" key="3">
    <source>
        <dbReference type="Proteomes" id="UP001151760"/>
    </source>
</evidence>
<dbReference type="Proteomes" id="UP001151760">
    <property type="component" value="Unassembled WGS sequence"/>
</dbReference>
<dbReference type="PANTHER" id="PTHR34072">
    <property type="entry name" value="ENZYMATIC POLYPROTEIN-RELATED"/>
    <property type="match status" value="1"/>
</dbReference>
<name>A0ABQ5D4B5_9ASTR</name>
<dbReference type="InterPro" id="IPR041577">
    <property type="entry name" value="RT_RNaseH_2"/>
</dbReference>
<evidence type="ECO:0000259" key="1">
    <source>
        <dbReference type="Pfam" id="PF17919"/>
    </source>
</evidence>
<keyword evidence="3" id="KW-1185">Reference proteome</keyword>
<dbReference type="PANTHER" id="PTHR34072:SF52">
    <property type="entry name" value="RIBONUCLEASE H"/>
    <property type="match status" value="1"/>
</dbReference>
<comment type="caution">
    <text evidence="2">The sequence shown here is derived from an EMBL/GenBank/DDBJ whole genome shotgun (WGS) entry which is preliminary data.</text>
</comment>
<dbReference type="InterPro" id="IPR043502">
    <property type="entry name" value="DNA/RNA_pol_sf"/>
</dbReference>
<dbReference type="EMBL" id="BQNB010014842">
    <property type="protein sequence ID" value="GJT33028.1"/>
    <property type="molecule type" value="Genomic_DNA"/>
</dbReference>
<proteinExistence type="predicted"/>
<feature type="domain" description="Reverse transcriptase/retrotransposon-derived protein RNase H-like" evidence="1">
    <location>
        <begin position="20"/>
        <end position="66"/>
    </location>
</feature>
<accession>A0ABQ5D4B5</accession>
<keyword evidence="2" id="KW-0548">Nucleotidyltransferase</keyword>
<reference evidence="2" key="1">
    <citation type="journal article" date="2022" name="Int. J. Mol. Sci.">
        <title>Draft Genome of Tanacetum Coccineum: Genomic Comparison of Closely Related Tanacetum-Family Plants.</title>
        <authorList>
            <person name="Yamashiro T."/>
            <person name="Shiraishi A."/>
            <person name="Nakayama K."/>
            <person name="Satake H."/>
        </authorList>
    </citation>
    <scope>NUCLEOTIDE SEQUENCE</scope>
</reference>
<evidence type="ECO:0000313" key="2">
    <source>
        <dbReference type="EMBL" id="GJT33028.1"/>
    </source>
</evidence>
<gene>
    <name evidence="2" type="ORF">Tco_0923447</name>
</gene>
<dbReference type="Pfam" id="PF17919">
    <property type="entry name" value="RT_RNaseH_2"/>
    <property type="match status" value="1"/>
</dbReference>
<keyword evidence="2" id="KW-0808">Transferase</keyword>
<dbReference type="GO" id="GO:0003887">
    <property type="term" value="F:DNA-directed DNA polymerase activity"/>
    <property type="evidence" value="ECO:0007669"/>
    <property type="project" value="UniProtKB-KW"/>
</dbReference>
<dbReference type="SUPFAM" id="SSF56672">
    <property type="entry name" value="DNA/RNA polymerases"/>
    <property type="match status" value="1"/>
</dbReference>
<protein>
    <submittedName>
        <fullName evidence="2">DNA-directed DNA polymerase</fullName>
    </submittedName>
</protein>